<keyword evidence="7 12" id="KW-0489">Methyltransferase</keyword>
<proteinExistence type="inferred from homology"/>
<evidence type="ECO:0000256" key="2">
    <source>
        <dbReference type="ARBA" id="ARBA00005528"/>
    </source>
</evidence>
<evidence type="ECO:0000256" key="6">
    <source>
        <dbReference type="ARBA" id="ARBA00022552"/>
    </source>
</evidence>
<dbReference type="Pfam" id="PF20260">
    <property type="entry name" value="PUA_4"/>
    <property type="match status" value="1"/>
</dbReference>
<dbReference type="InterPro" id="IPR046886">
    <property type="entry name" value="RsmE_MTase_dom"/>
</dbReference>
<keyword evidence="5 12" id="KW-0963">Cytoplasm</keyword>
<dbReference type="NCBIfam" id="TIGR00046">
    <property type="entry name" value="RsmE family RNA methyltransferase"/>
    <property type="match status" value="1"/>
</dbReference>
<dbReference type="AlphaFoldDB" id="A0A926UP00"/>
<evidence type="ECO:0000256" key="11">
    <source>
        <dbReference type="ARBA" id="ARBA00047944"/>
    </source>
</evidence>
<evidence type="ECO:0000256" key="9">
    <source>
        <dbReference type="ARBA" id="ARBA00022691"/>
    </source>
</evidence>
<feature type="domain" description="Ribosomal RNA small subunit methyltransferase E methyltransferase" evidence="13">
    <location>
        <begin position="84"/>
        <end position="257"/>
    </location>
</feature>
<keyword evidence="8 12" id="KW-0808">Transferase</keyword>
<dbReference type="RefSeq" id="WP_190348905.1">
    <property type="nucleotide sequence ID" value="NZ_JACJPY010000001.1"/>
</dbReference>
<feature type="domain" description="Ribosomal RNA small subunit methyltransferase E PUA-like" evidence="14">
    <location>
        <begin position="32"/>
        <end position="68"/>
    </location>
</feature>
<gene>
    <name evidence="15" type="ORF">H6F44_00200</name>
</gene>
<dbReference type="PANTHER" id="PTHR30027:SF3">
    <property type="entry name" value="16S RRNA (URACIL(1498)-N(3))-METHYLTRANSFERASE"/>
    <property type="match status" value="1"/>
</dbReference>
<evidence type="ECO:0000259" key="13">
    <source>
        <dbReference type="Pfam" id="PF04452"/>
    </source>
</evidence>
<keyword evidence="9 12" id="KW-0949">S-adenosyl-L-methionine</keyword>
<keyword evidence="6 12" id="KW-0698">rRNA processing</keyword>
<keyword evidence="16" id="KW-1185">Reference proteome</keyword>
<evidence type="ECO:0000256" key="4">
    <source>
        <dbReference type="ARBA" id="ARBA00013673"/>
    </source>
</evidence>
<comment type="catalytic activity">
    <reaction evidence="11 12">
        <text>uridine(1498) in 16S rRNA + S-adenosyl-L-methionine = N(3)-methyluridine(1498) in 16S rRNA + S-adenosyl-L-homocysteine + H(+)</text>
        <dbReference type="Rhea" id="RHEA:42920"/>
        <dbReference type="Rhea" id="RHEA-COMP:10283"/>
        <dbReference type="Rhea" id="RHEA-COMP:10284"/>
        <dbReference type="ChEBI" id="CHEBI:15378"/>
        <dbReference type="ChEBI" id="CHEBI:57856"/>
        <dbReference type="ChEBI" id="CHEBI:59789"/>
        <dbReference type="ChEBI" id="CHEBI:65315"/>
        <dbReference type="ChEBI" id="CHEBI:74502"/>
        <dbReference type="EC" id="2.1.1.193"/>
    </reaction>
</comment>
<evidence type="ECO:0000256" key="10">
    <source>
        <dbReference type="ARBA" id="ARBA00025699"/>
    </source>
</evidence>
<evidence type="ECO:0000256" key="8">
    <source>
        <dbReference type="ARBA" id="ARBA00022679"/>
    </source>
</evidence>
<evidence type="ECO:0000256" key="7">
    <source>
        <dbReference type="ARBA" id="ARBA00022603"/>
    </source>
</evidence>
<dbReference type="InterPro" id="IPR015947">
    <property type="entry name" value="PUA-like_sf"/>
</dbReference>
<evidence type="ECO:0000256" key="1">
    <source>
        <dbReference type="ARBA" id="ARBA00004496"/>
    </source>
</evidence>
<accession>A0A926UP00</accession>
<dbReference type="Gene3D" id="3.40.1280.10">
    <property type="match status" value="1"/>
</dbReference>
<sequence length="265" mass="29287">MTQKTQKRRLQRVTLQPQQVESGLGISQAIALTPEQRHYLGNVLRLEPNSEFIALDRQGGWWLAQLTNNLDRADIIAQLENNSELSVPITLGIAMPKGNNMESVVRQGTELGVRQIVPLFSDRTVIKVGTDIGHQKRDRWQRIAEETAELSLRSHVPKIMIPMSFEQWLAQITAISPDRAKYPKYICVTHSGVPHLWTGLQNNCGTAFSQIAIATGCEGGWTEREEAKAIAAGFEPVSLGDRVLSAITAPVVALSIIGAFLDSDR</sequence>
<reference evidence="15" key="1">
    <citation type="journal article" date="2015" name="ISME J.">
        <title>Draft Genome Sequence of Streptomyces incarnatus NRRL8089, which Produces the Nucleoside Antibiotic Sinefungin.</title>
        <authorList>
            <person name="Oshima K."/>
            <person name="Hattori M."/>
            <person name="Shimizu H."/>
            <person name="Fukuda K."/>
            <person name="Nemoto M."/>
            <person name="Inagaki K."/>
            <person name="Tamura T."/>
        </authorList>
    </citation>
    <scope>NUCLEOTIDE SEQUENCE</scope>
    <source>
        <strain evidence="15">FACHB-1277</strain>
    </source>
</reference>
<dbReference type="GO" id="GO:0070475">
    <property type="term" value="P:rRNA base methylation"/>
    <property type="evidence" value="ECO:0007669"/>
    <property type="project" value="TreeGrafter"/>
</dbReference>
<dbReference type="Pfam" id="PF04452">
    <property type="entry name" value="Methyltrans_RNA"/>
    <property type="match status" value="1"/>
</dbReference>
<dbReference type="EMBL" id="JACJPY010000001">
    <property type="protein sequence ID" value="MBD2148560.1"/>
    <property type="molecule type" value="Genomic_DNA"/>
</dbReference>
<dbReference type="GO" id="GO:0070042">
    <property type="term" value="F:rRNA (uridine-N3-)-methyltransferase activity"/>
    <property type="evidence" value="ECO:0007669"/>
    <property type="project" value="TreeGrafter"/>
</dbReference>
<dbReference type="InterPro" id="IPR046887">
    <property type="entry name" value="RsmE_PUA-like"/>
</dbReference>
<dbReference type="PANTHER" id="PTHR30027">
    <property type="entry name" value="RIBOSOMAL RNA SMALL SUBUNIT METHYLTRANSFERASE E"/>
    <property type="match status" value="1"/>
</dbReference>
<dbReference type="EC" id="2.1.1.193" evidence="3 12"/>
<dbReference type="SUPFAM" id="SSF75217">
    <property type="entry name" value="alpha/beta knot"/>
    <property type="match status" value="1"/>
</dbReference>
<dbReference type="InterPro" id="IPR006700">
    <property type="entry name" value="RsmE"/>
</dbReference>
<comment type="function">
    <text evidence="10 12">Specifically methylates the N3 position of the uracil ring of uridine 1498 (m3U1498) in 16S rRNA. Acts on the fully assembled 30S ribosomal subunit.</text>
</comment>
<organism evidence="15 16">
    <name type="scientific">Pseudanabaena cinerea FACHB-1277</name>
    <dbReference type="NCBI Taxonomy" id="2949581"/>
    <lineage>
        <taxon>Bacteria</taxon>
        <taxon>Bacillati</taxon>
        <taxon>Cyanobacteriota</taxon>
        <taxon>Cyanophyceae</taxon>
        <taxon>Pseudanabaenales</taxon>
        <taxon>Pseudanabaenaceae</taxon>
        <taxon>Pseudanabaena</taxon>
        <taxon>Pseudanabaena cinerea</taxon>
    </lineage>
</organism>
<reference evidence="15" key="2">
    <citation type="submission" date="2020-08" db="EMBL/GenBank/DDBJ databases">
        <authorList>
            <person name="Chen M."/>
            <person name="Teng W."/>
            <person name="Zhao L."/>
            <person name="Hu C."/>
            <person name="Zhou Y."/>
            <person name="Han B."/>
            <person name="Song L."/>
            <person name="Shu W."/>
        </authorList>
    </citation>
    <scope>NUCLEOTIDE SEQUENCE</scope>
    <source>
        <strain evidence="15">FACHB-1277</strain>
    </source>
</reference>
<evidence type="ECO:0000259" key="14">
    <source>
        <dbReference type="Pfam" id="PF20260"/>
    </source>
</evidence>
<evidence type="ECO:0000256" key="3">
    <source>
        <dbReference type="ARBA" id="ARBA00012328"/>
    </source>
</evidence>
<comment type="subcellular location">
    <subcellularLocation>
        <location evidence="1 12">Cytoplasm</location>
    </subcellularLocation>
</comment>
<comment type="caution">
    <text evidence="15">The sequence shown here is derived from an EMBL/GenBank/DDBJ whole genome shotgun (WGS) entry which is preliminary data.</text>
</comment>
<dbReference type="PIRSF" id="PIRSF015601">
    <property type="entry name" value="MTase_slr0722"/>
    <property type="match status" value="1"/>
</dbReference>
<evidence type="ECO:0000256" key="5">
    <source>
        <dbReference type="ARBA" id="ARBA00022490"/>
    </source>
</evidence>
<comment type="similarity">
    <text evidence="2 12">Belongs to the RNA methyltransferase RsmE family.</text>
</comment>
<dbReference type="InterPro" id="IPR029028">
    <property type="entry name" value="Alpha/beta_knot_MTases"/>
</dbReference>
<evidence type="ECO:0000313" key="15">
    <source>
        <dbReference type="EMBL" id="MBD2148560.1"/>
    </source>
</evidence>
<dbReference type="InterPro" id="IPR029026">
    <property type="entry name" value="tRNA_m1G_MTases_N"/>
</dbReference>
<name>A0A926UP00_9CYAN</name>
<evidence type="ECO:0000313" key="16">
    <source>
        <dbReference type="Proteomes" id="UP000631421"/>
    </source>
</evidence>
<evidence type="ECO:0000256" key="12">
    <source>
        <dbReference type="PIRNR" id="PIRNR015601"/>
    </source>
</evidence>
<protein>
    <recommendedName>
        <fullName evidence="4 12">Ribosomal RNA small subunit methyltransferase E</fullName>
        <ecNumber evidence="3 12">2.1.1.193</ecNumber>
    </recommendedName>
</protein>
<dbReference type="Proteomes" id="UP000631421">
    <property type="component" value="Unassembled WGS sequence"/>
</dbReference>
<dbReference type="SUPFAM" id="SSF88697">
    <property type="entry name" value="PUA domain-like"/>
    <property type="match status" value="1"/>
</dbReference>
<dbReference type="GO" id="GO:0005737">
    <property type="term" value="C:cytoplasm"/>
    <property type="evidence" value="ECO:0007669"/>
    <property type="project" value="UniProtKB-SubCell"/>
</dbReference>